<gene>
    <name evidence="2" type="ORF">SAMN06269185_0872</name>
</gene>
<evidence type="ECO:0000313" key="3">
    <source>
        <dbReference type="Proteomes" id="UP000219453"/>
    </source>
</evidence>
<dbReference type="AlphaFoldDB" id="A0A285N841"/>
<dbReference type="Pfam" id="PF26033">
    <property type="entry name" value="DUF8009"/>
    <property type="match status" value="1"/>
</dbReference>
<protein>
    <recommendedName>
        <fullName evidence="1">DUF8009 domain-containing protein</fullName>
    </recommendedName>
</protein>
<name>A0A285N841_NATPI</name>
<organism evidence="2 3">
    <name type="scientific">Natronoarchaeum philippinense</name>
    <dbReference type="NCBI Taxonomy" id="558529"/>
    <lineage>
        <taxon>Archaea</taxon>
        <taxon>Methanobacteriati</taxon>
        <taxon>Methanobacteriota</taxon>
        <taxon>Stenosarchaea group</taxon>
        <taxon>Halobacteria</taxon>
        <taxon>Halobacteriales</taxon>
        <taxon>Natronoarchaeaceae</taxon>
    </lineage>
</organism>
<feature type="domain" description="DUF8009" evidence="1">
    <location>
        <begin position="3"/>
        <end position="139"/>
    </location>
</feature>
<evidence type="ECO:0000259" key="1">
    <source>
        <dbReference type="Pfam" id="PF26033"/>
    </source>
</evidence>
<dbReference type="Proteomes" id="UP000219453">
    <property type="component" value="Unassembled WGS sequence"/>
</dbReference>
<keyword evidence="3" id="KW-1185">Reference proteome</keyword>
<dbReference type="RefSeq" id="WP_097007852.1">
    <property type="nucleotide sequence ID" value="NZ_OBEJ01000001.1"/>
</dbReference>
<reference evidence="2 3" key="1">
    <citation type="submission" date="2017-09" db="EMBL/GenBank/DDBJ databases">
        <authorList>
            <person name="Ehlers B."/>
            <person name="Leendertz F.H."/>
        </authorList>
    </citation>
    <scope>NUCLEOTIDE SEQUENCE [LARGE SCALE GENOMIC DNA]</scope>
    <source>
        <strain evidence="2 3">DSM 27208</strain>
    </source>
</reference>
<dbReference type="EMBL" id="OBEJ01000001">
    <property type="protein sequence ID" value="SNZ05488.1"/>
    <property type="molecule type" value="Genomic_DNA"/>
</dbReference>
<proteinExistence type="predicted"/>
<dbReference type="OrthoDB" id="199191at2157"/>
<dbReference type="InterPro" id="IPR058322">
    <property type="entry name" value="DUF8009"/>
</dbReference>
<accession>A0A285N841</accession>
<evidence type="ECO:0000313" key="2">
    <source>
        <dbReference type="EMBL" id="SNZ05488.1"/>
    </source>
</evidence>
<sequence>MTESDDPTAIRSIAVRTDDLVAALEADLRGGGDAVLRITPPFSGRMRARLHVPSGDEYGETAPIHVAPRALVDDLPAYPDPDDSEDALRADPNVEYTRECHHDRHQQAVADWRDAVSECIVDEVVLATDAGDHRVAVTVV</sequence>